<name>A0A418YEE0_9GAMM</name>
<feature type="transmembrane region" description="Helical" evidence="1">
    <location>
        <begin position="121"/>
        <end position="140"/>
    </location>
</feature>
<comment type="caution">
    <text evidence="2">The sequence shown here is derived from an EMBL/GenBank/DDBJ whole genome shotgun (WGS) entry which is preliminary data.</text>
</comment>
<keyword evidence="1" id="KW-1133">Transmembrane helix</keyword>
<accession>A0A418YEE0</accession>
<keyword evidence="3" id="KW-1185">Reference proteome</keyword>
<feature type="transmembrane region" description="Helical" evidence="1">
    <location>
        <begin position="147"/>
        <end position="164"/>
    </location>
</feature>
<proteinExistence type="predicted"/>
<gene>
    <name evidence="2" type="ORF">D1Z90_11240</name>
</gene>
<dbReference type="EMBL" id="QZCH01000013">
    <property type="protein sequence ID" value="RJG47479.1"/>
    <property type="molecule type" value="Genomic_DNA"/>
</dbReference>
<dbReference type="RefSeq" id="WP_119910859.1">
    <property type="nucleotide sequence ID" value="NZ_QZCH01000013.1"/>
</dbReference>
<feature type="transmembrane region" description="Helical" evidence="1">
    <location>
        <begin position="35"/>
        <end position="52"/>
    </location>
</feature>
<sequence length="197" mass="21987">MKIDWHIPAPRKGVTGSIDKFIGPGATSAEKSLQLWLPILAGIALLACGYGLQWHWSIWQFVVATILMVDMVGGVITNSTSSAKRWFHRPGQGVKQHITFILTHFVQLGLFAWTFMPNSGFWLMTAGGFLVAASAIILISPLYLQRTVAACCYLASLMLSFYVLAPALELAWFLPLFYFKLLICHLLKEAPFRPENE</sequence>
<evidence type="ECO:0000256" key="1">
    <source>
        <dbReference type="SAM" id="Phobius"/>
    </source>
</evidence>
<feature type="transmembrane region" description="Helical" evidence="1">
    <location>
        <begin position="58"/>
        <end position="77"/>
    </location>
</feature>
<evidence type="ECO:0000313" key="2">
    <source>
        <dbReference type="EMBL" id="RJG47479.1"/>
    </source>
</evidence>
<organism evidence="2 3">
    <name type="scientific">Motilimonas pumila</name>
    <dbReference type="NCBI Taxonomy" id="2303987"/>
    <lineage>
        <taxon>Bacteria</taxon>
        <taxon>Pseudomonadati</taxon>
        <taxon>Pseudomonadota</taxon>
        <taxon>Gammaproteobacteria</taxon>
        <taxon>Alteromonadales</taxon>
        <taxon>Alteromonadales genera incertae sedis</taxon>
        <taxon>Motilimonas</taxon>
    </lineage>
</organism>
<reference evidence="2 3" key="2">
    <citation type="submission" date="2019-01" db="EMBL/GenBank/DDBJ databases">
        <title>Motilimonas pumilus sp. nov., isolated from the gut of sea cucumber (Apostichopus japonicus).</title>
        <authorList>
            <person name="Wang F.-Q."/>
            <person name="Ren L.-H."/>
            <person name="Lin Y.-W."/>
            <person name="Sun G.-H."/>
            <person name="Du Z.-J."/>
            <person name="Zhao J.-X."/>
            <person name="Liu X.-J."/>
            <person name="Liu L.-J."/>
        </authorList>
    </citation>
    <scope>NUCLEOTIDE SEQUENCE [LARGE SCALE GENOMIC DNA]</scope>
    <source>
        <strain evidence="2 3">PLHSC7-2</strain>
    </source>
</reference>
<protein>
    <submittedName>
        <fullName evidence="2">Uncharacterized protein</fullName>
    </submittedName>
</protein>
<feature type="transmembrane region" description="Helical" evidence="1">
    <location>
        <begin position="98"/>
        <end position="115"/>
    </location>
</feature>
<reference evidence="2 3" key="1">
    <citation type="submission" date="2018-09" db="EMBL/GenBank/DDBJ databases">
        <authorList>
            <person name="Wang F."/>
        </authorList>
    </citation>
    <scope>NUCLEOTIDE SEQUENCE [LARGE SCALE GENOMIC DNA]</scope>
    <source>
        <strain evidence="2 3">PLHSC7-2</strain>
    </source>
</reference>
<dbReference type="OrthoDB" id="1550909at2"/>
<evidence type="ECO:0000313" key="3">
    <source>
        <dbReference type="Proteomes" id="UP000283255"/>
    </source>
</evidence>
<keyword evidence="1" id="KW-0812">Transmembrane</keyword>
<dbReference type="AlphaFoldDB" id="A0A418YEE0"/>
<dbReference type="Proteomes" id="UP000283255">
    <property type="component" value="Unassembled WGS sequence"/>
</dbReference>
<keyword evidence="1" id="KW-0472">Membrane</keyword>